<dbReference type="EMBL" id="GBXM01073285">
    <property type="protein sequence ID" value="JAH35292.1"/>
    <property type="molecule type" value="Transcribed_RNA"/>
</dbReference>
<reference evidence="1" key="2">
    <citation type="journal article" date="2015" name="Fish Shellfish Immunol.">
        <title>Early steps in the European eel (Anguilla anguilla)-Vibrio vulnificus interaction in the gills: Role of the RtxA13 toxin.</title>
        <authorList>
            <person name="Callol A."/>
            <person name="Pajuelo D."/>
            <person name="Ebbesson L."/>
            <person name="Teles M."/>
            <person name="MacKenzie S."/>
            <person name="Amaro C."/>
        </authorList>
    </citation>
    <scope>NUCLEOTIDE SEQUENCE</scope>
</reference>
<organism evidence="1">
    <name type="scientific">Anguilla anguilla</name>
    <name type="common">European freshwater eel</name>
    <name type="synonym">Muraena anguilla</name>
    <dbReference type="NCBI Taxonomy" id="7936"/>
    <lineage>
        <taxon>Eukaryota</taxon>
        <taxon>Metazoa</taxon>
        <taxon>Chordata</taxon>
        <taxon>Craniata</taxon>
        <taxon>Vertebrata</taxon>
        <taxon>Euteleostomi</taxon>
        <taxon>Actinopterygii</taxon>
        <taxon>Neopterygii</taxon>
        <taxon>Teleostei</taxon>
        <taxon>Anguilliformes</taxon>
        <taxon>Anguillidae</taxon>
        <taxon>Anguilla</taxon>
    </lineage>
</organism>
<reference evidence="1" key="1">
    <citation type="submission" date="2014-11" db="EMBL/GenBank/DDBJ databases">
        <authorList>
            <person name="Amaro Gonzalez C."/>
        </authorList>
    </citation>
    <scope>NUCLEOTIDE SEQUENCE</scope>
</reference>
<accession>A0A0E9S276</accession>
<evidence type="ECO:0000313" key="1">
    <source>
        <dbReference type="EMBL" id="JAH35292.1"/>
    </source>
</evidence>
<name>A0A0E9S276_ANGAN</name>
<proteinExistence type="predicted"/>
<sequence length="37" mass="4333">MATDFPLFTRFPCTVGVRCNVMYCCQIQLLWHQCPPL</sequence>
<protein>
    <submittedName>
        <fullName evidence="1">Uncharacterized protein</fullName>
    </submittedName>
</protein>
<dbReference type="AlphaFoldDB" id="A0A0E9S276"/>